<dbReference type="eggNOG" id="ENOG502SGH6">
    <property type="taxonomic scope" value="Eukaryota"/>
</dbReference>
<dbReference type="Proteomes" id="UP000001861">
    <property type="component" value="Unassembled WGS sequence"/>
</dbReference>
<dbReference type="GeneID" id="6007081"/>
<dbReference type="InParanoid" id="A8N730"/>
<dbReference type="KEGG" id="cci:CC1G_06902"/>
<dbReference type="AlphaFoldDB" id="A8N730"/>
<comment type="caution">
    <text evidence="1">The sequence shown here is derived from an EMBL/GenBank/DDBJ whole genome shotgun (WGS) entry which is preliminary data.</text>
</comment>
<dbReference type="OrthoDB" id="6513042at2759"/>
<gene>
    <name evidence="1" type="ORF">CC1G_06902</name>
</gene>
<dbReference type="OMA" id="DKMQGQE"/>
<name>A8N730_COPC7</name>
<dbReference type="VEuPathDB" id="FungiDB:CC1G_06902"/>
<dbReference type="EMBL" id="AACS02000003">
    <property type="protein sequence ID" value="EAU91267.1"/>
    <property type="molecule type" value="Genomic_DNA"/>
</dbReference>
<sequence>MGPQGSLSATNLAVHHHLNCDLYLHNVYHKKNPRPSTSTAIQDASEKALLEARYKRGLEWESTLYSWLDESNLLLKVPSTPVEAGILMENILADDRDHFFITGLTFKAPADQLVRRFAQHGHDPVNFGLAKPDLIEVRRTATGARWKVIDAKASQAIKTSHHVQIYFYSLCLQHLLMAPFFEAAGKAGVWLPPEDGFNVAPPSFDDIKSIDLSLLSPSLDTFLFDRLPRLLSLPKSRVKWHFNPLCSGCDYSAQCKRTVIREGRLGTMPNVSINDARVLQEFISLGEQAIEGFERNPPADIEDLHYLVSKKKRISVIESQAPITVQKVRKILALPKRIRRGDKAQNSSSVLDAARAKAVQIIPRRNFTCPSREDIAIVISLVQDPAKPKPCLEFFSISVFFEGEEEAAFSCNGPDEDFVPVLAATIRNVTAGLETPPSTQFYIWSTSEQRLLQSHLIKTALESGDDRSDIRLCIGTLAQGASLLRTTFQPMLLGGALLSFLGKSRRTKGEYQTCLRRMGLDTQGTVPELRARITTELKRLQSQSQGNGAKEAGQIAPVVVLKKEIERLLALPIPGYWDLRECCGVLLEREDITRVPTDDQILSAFKLDDDLDLLKRFLAIRNQAMRDVLLEMRNRIKSSGLGLLVNEGKPVSGDFMDICYNDHLSKLFFMQQFEVFSKLGELWASRIEGSPEAPILEYERSEPGIRGTEHIFHLVDGSIEFQSDRDHAFFDKLLVEDVSSDTEIPVESLFEDLAVAGFVFPLNKWTKPHWESQDARVRDEIRLADIRNMYAAGGRTHVVLRTWETTEKQLIPGRRYRLSSRLVDFNTQKVLATLFEADWQWVERDKGEEIPEEDHRGVPFLQLIMDPKSLGAIPTAKEMLKLDANIQTMFRRLKDLDVEAAGSLLLKPSQHRATQRMLTNRLTVIWGPPGKCHPSLGDSTSEMYD</sequence>
<dbReference type="RefSeq" id="XP_001830636.1">
    <property type="nucleotide sequence ID" value="XM_001830584.1"/>
</dbReference>
<evidence type="ECO:0000313" key="2">
    <source>
        <dbReference type="Proteomes" id="UP000001861"/>
    </source>
</evidence>
<evidence type="ECO:0000313" key="1">
    <source>
        <dbReference type="EMBL" id="EAU91267.1"/>
    </source>
</evidence>
<organism evidence="1 2">
    <name type="scientific">Coprinopsis cinerea (strain Okayama-7 / 130 / ATCC MYA-4618 / FGSC 9003)</name>
    <name type="common">Inky cap fungus</name>
    <name type="synonym">Hormographiella aspergillata</name>
    <dbReference type="NCBI Taxonomy" id="240176"/>
    <lineage>
        <taxon>Eukaryota</taxon>
        <taxon>Fungi</taxon>
        <taxon>Dikarya</taxon>
        <taxon>Basidiomycota</taxon>
        <taxon>Agaricomycotina</taxon>
        <taxon>Agaricomycetes</taxon>
        <taxon>Agaricomycetidae</taxon>
        <taxon>Agaricales</taxon>
        <taxon>Agaricineae</taxon>
        <taxon>Psathyrellaceae</taxon>
        <taxon>Coprinopsis</taxon>
    </lineage>
</organism>
<keyword evidence="2" id="KW-1185">Reference proteome</keyword>
<accession>A8N730</accession>
<protein>
    <submittedName>
        <fullName evidence="1">Uncharacterized protein</fullName>
    </submittedName>
</protein>
<proteinExistence type="predicted"/>
<reference evidence="1 2" key="1">
    <citation type="journal article" date="2010" name="Proc. Natl. Acad. Sci. U.S.A.">
        <title>Insights into evolution of multicellular fungi from the assembled chromosomes of the mushroom Coprinopsis cinerea (Coprinus cinereus).</title>
        <authorList>
            <person name="Stajich J.E."/>
            <person name="Wilke S.K."/>
            <person name="Ahren D."/>
            <person name="Au C.H."/>
            <person name="Birren B.W."/>
            <person name="Borodovsky M."/>
            <person name="Burns C."/>
            <person name="Canback B."/>
            <person name="Casselton L.A."/>
            <person name="Cheng C.K."/>
            <person name="Deng J."/>
            <person name="Dietrich F.S."/>
            <person name="Fargo D.C."/>
            <person name="Farman M.L."/>
            <person name="Gathman A.C."/>
            <person name="Goldberg J."/>
            <person name="Guigo R."/>
            <person name="Hoegger P.J."/>
            <person name="Hooker J.B."/>
            <person name="Huggins A."/>
            <person name="James T.Y."/>
            <person name="Kamada T."/>
            <person name="Kilaru S."/>
            <person name="Kodira C."/>
            <person name="Kues U."/>
            <person name="Kupfer D."/>
            <person name="Kwan H.S."/>
            <person name="Lomsadze A."/>
            <person name="Li W."/>
            <person name="Lilly W.W."/>
            <person name="Ma L.J."/>
            <person name="Mackey A.J."/>
            <person name="Manning G."/>
            <person name="Martin F."/>
            <person name="Muraguchi H."/>
            <person name="Natvig D.O."/>
            <person name="Palmerini H."/>
            <person name="Ramesh M.A."/>
            <person name="Rehmeyer C.J."/>
            <person name="Roe B.A."/>
            <person name="Shenoy N."/>
            <person name="Stanke M."/>
            <person name="Ter-Hovhannisyan V."/>
            <person name="Tunlid A."/>
            <person name="Velagapudi R."/>
            <person name="Vision T.J."/>
            <person name="Zeng Q."/>
            <person name="Zolan M.E."/>
            <person name="Pukkila P.J."/>
        </authorList>
    </citation>
    <scope>NUCLEOTIDE SEQUENCE [LARGE SCALE GENOMIC DNA]</scope>
    <source>
        <strain evidence="2">Okayama-7 / 130 / ATCC MYA-4618 / FGSC 9003</strain>
    </source>
</reference>